<name>A0ABU2JDP6_9ACTN</name>
<gene>
    <name evidence="2" type="ORF">RM423_17110</name>
</gene>
<keyword evidence="3" id="KW-1185">Reference proteome</keyword>
<feature type="region of interest" description="Disordered" evidence="1">
    <location>
        <begin position="139"/>
        <end position="159"/>
    </location>
</feature>
<dbReference type="Proteomes" id="UP001183176">
    <property type="component" value="Unassembled WGS sequence"/>
</dbReference>
<evidence type="ECO:0000313" key="3">
    <source>
        <dbReference type="Proteomes" id="UP001183176"/>
    </source>
</evidence>
<evidence type="ECO:0000313" key="2">
    <source>
        <dbReference type="EMBL" id="MDT0263110.1"/>
    </source>
</evidence>
<accession>A0ABU2JDP6</accession>
<comment type="caution">
    <text evidence="2">The sequence shown here is derived from an EMBL/GenBank/DDBJ whole genome shotgun (WGS) entry which is preliminary data.</text>
</comment>
<reference evidence="3" key="1">
    <citation type="submission" date="2023-07" db="EMBL/GenBank/DDBJ databases">
        <title>30 novel species of actinomycetes from the DSMZ collection.</title>
        <authorList>
            <person name="Nouioui I."/>
        </authorList>
    </citation>
    <scope>NUCLEOTIDE SEQUENCE [LARGE SCALE GENOMIC DNA]</scope>
    <source>
        <strain evidence="3">DSM 44399</strain>
    </source>
</reference>
<organism evidence="2 3">
    <name type="scientific">Jatrophihabitans lederbergiae</name>
    <dbReference type="NCBI Taxonomy" id="3075547"/>
    <lineage>
        <taxon>Bacteria</taxon>
        <taxon>Bacillati</taxon>
        <taxon>Actinomycetota</taxon>
        <taxon>Actinomycetes</taxon>
        <taxon>Jatrophihabitantales</taxon>
        <taxon>Jatrophihabitantaceae</taxon>
        <taxon>Jatrophihabitans</taxon>
    </lineage>
</organism>
<dbReference type="EMBL" id="JAVREH010000028">
    <property type="protein sequence ID" value="MDT0263110.1"/>
    <property type="molecule type" value="Genomic_DNA"/>
</dbReference>
<sequence length="278" mass="28194">MTGTPNPTVPFARLHGRAFIPTGIPGPSRSGRRTGTRGTSWPPHGAMHGTAAYALPAPEAVLATPPTDGHCLSTPDTSPEAPNAGSHRRSHTSGLGNQVRALMPTPQAKLADAGPDYARATRPGAGADDLTTAVARTLLPTPRARDGKGADPNPNGVDLNQAVALLPTPRASDATKGSPHQHGSSGDLTLSSAVHLLPTPTAGDARASAIQTVQHSGRAIPAGCVTLTDAARLLPTPSVADALGGHRSRSGARSHELLLPGVAQSLAGPTGRVGEMER</sequence>
<dbReference type="RefSeq" id="WP_311424256.1">
    <property type="nucleotide sequence ID" value="NZ_JAVREH010000028.1"/>
</dbReference>
<feature type="region of interest" description="Disordered" evidence="1">
    <location>
        <begin position="18"/>
        <end position="49"/>
    </location>
</feature>
<protein>
    <submittedName>
        <fullName evidence="2">Uncharacterized protein</fullName>
    </submittedName>
</protein>
<feature type="region of interest" description="Disordered" evidence="1">
    <location>
        <begin position="73"/>
        <end position="96"/>
    </location>
</feature>
<proteinExistence type="predicted"/>
<evidence type="ECO:0000256" key="1">
    <source>
        <dbReference type="SAM" id="MobiDB-lite"/>
    </source>
</evidence>